<evidence type="ECO:0000256" key="6">
    <source>
        <dbReference type="ARBA" id="ARBA00022833"/>
    </source>
</evidence>
<keyword evidence="7 10" id="KW-0067">ATP-binding</keyword>
<keyword evidence="8 10" id="KW-0648">Protein biosynthesis</keyword>
<evidence type="ECO:0000256" key="8">
    <source>
        <dbReference type="ARBA" id="ARBA00022917"/>
    </source>
</evidence>
<dbReference type="InterPro" id="IPR014758">
    <property type="entry name" value="Met-tRNA_synth"/>
</dbReference>
<dbReference type="Gene3D" id="2.170.220.10">
    <property type="match status" value="1"/>
</dbReference>
<dbReference type="Proteomes" id="UP000279470">
    <property type="component" value="Unassembled WGS sequence"/>
</dbReference>
<dbReference type="HAMAP" id="MF_01228">
    <property type="entry name" value="Met_tRNA_synth_type2"/>
    <property type="match status" value="1"/>
</dbReference>
<dbReference type="SUPFAM" id="SSF52374">
    <property type="entry name" value="Nucleotidylyl transferase"/>
    <property type="match status" value="1"/>
</dbReference>
<dbReference type="FunFam" id="2.170.220.10:FF:000002">
    <property type="entry name" value="Methionine--tRNA ligase"/>
    <property type="match status" value="1"/>
</dbReference>
<dbReference type="InterPro" id="IPR015413">
    <property type="entry name" value="Methionyl/Leucyl_tRNA_Synth"/>
</dbReference>
<comment type="function">
    <text evidence="2 10">Is required not only for elongation of protein synthesis but also for the initiation of all mRNA translation through initiator tRNA(fMet) aminoacylation.</text>
</comment>
<proteinExistence type="inferred from homology"/>
<evidence type="ECO:0000259" key="11">
    <source>
        <dbReference type="Pfam" id="PF01406"/>
    </source>
</evidence>
<dbReference type="EC" id="6.1.1.10" evidence="10"/>
<dbReference type="Gene3D" id="1.10.730.10">
    <property type="entry name" value="Isoleucyl-tRNA Synthetase, Domain 1"/>
    <property type="match status" value="1"/>
</dbReference>
<dbReference type="OrthoDB" id="9810191at2"/>
<dbReference type="PRINTS" id="PR01041">
    <property type="entry name" value="TRNASYNTHMET"/>
</dbReference>
<evidence type="ECO:0000256" key="3">
    <source>
        <dbReference type="ARBA" id="ARBA00022598"/>
    </source>
</evidence>
<keyword evidence="4" id="KW-0479">Metal-binding</keyword>
<evidence type="ECO:0000313" key="15">
    <source>
        <dbReference type="Proteomes" id="UP000279470"/>
    </source>
</evidence>
<comment type="caution">
    <text evidence="14">The sequence shown here is derived from an EMBL/GenBank/DDBJ whole genome shotgun (WGS) entry which is preliminary data.</text>
</comment>
<comment type="similarity">
    <text evidence="10">Belongs to the class-I aminoacyl-tRNA synthetase family. MetG type 2B subfamily.</text>
</comment>
<keyword evidence="6" id="KW-0862">Zinc</keyword>
<dbReference type="InterPro" id="IPR033911">
    <property type="entry name" value="MetRS_core"/>
</dbReference>
<feature type="domain" description="Methionyl/Leucyl tRNA synthetase" evidence="12">
    <location>
        <begin position="138"/>
        <end position="352"/>
    </location>
</feature>
<comment type="cofactor">
    <cofactor evidence="1">
        <name>Zn(2+)</name>
        <dbReference type="ChEBI" id="CHEBI:29105"/>
    </cofactor>
</comment>
<name>A0A3R9ZKQ0_9RICK</name>
<protein>
    <recommendedName>
        <fullName evidence="10">Methionine--tRNA ligase</fullName>
        <ecNumber evidence="10">6.1.1.10</ecNumber>
    </recommendedName>
    <alternativeName>
        <fullName evidence="10">Methionyl-tRNA synthetase</fullName>
        <shortName evidence="10">MetRS</shortName>
    </alternativeName>
</protein>
<dbReference type="InterPro" id="IPR041872">
    <property type="entry name" value="Anticodon_Met"/>
</dbReference>
<evidence type="ECO:0000256" key="4">
    <source>
        <dbReference type="ARBA" id="ARBA00022723"/>
    </source>
</evidence>
<dbReference type="Pfam" id="PF01406">
    <property type="entry name" value="tRNA-synt_1e"/>
    <property type="match status" value="1"/>
</dbReference>
<dbReference type="AlphaFoldDB" id="A0A3R9ZKQ0"/>
<keyword evidence="10" id="KW-0963">Cytoplasm</keyword>
<gene>
    <name evidence="10" type="primary">metG</name>
    <name evidence="14" type="ORF">EIC27_01390</name>
</gene>
<dbReference type="NCBIfam" id="NF008900">
    <property type="entry name" value="PRK12267.1"/>
    <property type="match status" value="1"/>
</dbReference>
<evidence type="ECO:0000256" key="2">
    <source>
        <dbReference type="ARBA" id="ARBA00003314"/>
    </source>
</evidence>
<comment type="subcellular location">
    <subcellularLocation>
        <location evidence="10">Cytoplasm</location>
    </subcellularLocation>
</comment>
<feature type="domain" description="tRNA synthetases class I catalytic" evidence="11">
    <location>
        <begin position="14"/>
        <end position="129"/>
    </location>
</feature>
<dbReference type="GO" id="GO:0046872">
    <property type="term" value="F:metal ion binding"/>
    <property type="evidence" value="ECO:0007669"/>
    <property type="project" value="UniProtKB-KW"/>
</dbReference>
<comment type="catalytic activity">
    <reaction evidence="10">
        <text>tRNA(Met) + L-methionine + ATP = L-methionyl-tRNA(Met) + AMP + diphosphate</text>
        <dbReference type="Rhea" id="RHEA:13481"/>
        <dbReference type="Rhea" id="RHEA-COMP:9667"/>
        <dbReference type="Rhea" id="RHEA-COMP:9698"/>
        <dbReference type="ChEBI" id="CHEBI:30616"/>
        <dbReference type="ChEBI" id="CHEBI:33019"/>
        <dbReference type="ChEBI" id="CHEBI:57844"/>
        <dbReference type="ChEBI" id="CHEBI:78442"/>
        <dbReference type="ChEBI" id="CHEBI:78530"/>
        <dbReference type="ChEBI" id="CHEBI:456215"/>
        <dbReference type="EC" id="6.1.1.10"/>
    </reaction>
</comment>
<feature type="domain" description="Methionyl-tRNA synthetase anticodon-binding" evidence="13">
    <location>
        <begin position="364"/>
        <end position="497"/>
    </location>
</feature>
<dbReference type="InterPro" id="IPR023457">
    <property type="entry name" value="Met-tRNA_synth_2"/>
</dbReference>
<dbReference type="CDD" id="cd00814">
    <property type="entry name" value="MetRS_core"/>
    <property type="match status" value="1"/>
</dbReference>
<dbReference type="RefSeq" id="WP_126044373.1">
    <property type="nucleotide sequence ID" value="NZ_RXFM01000012.1"/>
</dbReference>
<evidence type="ECO:0000259" key="12">
    <source>
        <dbReference type="Pfam" id="PF09334"/>
    </source>
</evidence>
<keyword evidence="9 10" id="KW-0030">Aminoacyl-tRNA synthetase</keyword>
<feature type="short sequence motif" description="'KMSKS' region" evidence="10">
    <location>
        <begin position="289"/>
        <end position="293"/>
    </location>
</feature>
<dbReference type="InterPro" id="IPR032678">
    <property type="entry name" value="tRNA-synt_1_cat_dom"/>
</dbReference>
<dbReference type="GO" id="GO:0004825">
    <property type="term" value="F:methionine-tRNA ligase activity"/>
    <property type="evidence" value="ECO:0007669"/>
    <property type="project" value="UniProtKB-UniRule"/>
</dbReference>
<dbReference type="GO" id="GO:0006431">
    <property type="term" value="P:methionyl-tRNA aminoacylation"/>
    <property type="evidence" value="ECO:0007669"/>
    <property type="project" value="UniProtKB-UniRule"/>
</dbReference>
<dbReference type="InterPro" id="IPR014729">
    <property type="entry name" value="Rossmann-like_a/b/a_fold"/>
</dbReference>
<evidence type="ECO:0000259" key="13">
    <source>
        <dbReference type="Pfam" id="PF19303"/>
    </source>
</evidence>
<dbReference type="PANTHER" id="PTHR43326:SF1">
    <property type="entry name" value="METHIONINE--TRNA LIGASE, MITOCHONDRIAL"/>
    <property type="match status" value="1"/>
</dbReference>
<comment type="subunit">
    <text evidence="10">Monomer.</text>
</comment>
<dbReference type="InterPro" id="IPR009080">
    <property type="entry name" value="tRNAsynth_Ia_anticodon-bd"/>
</dbReference>
<dbReference type="Pfam" id="PF19303">
    <property type="entry name" value="Anticodon_3"/>
    <property type="match status" value="1"/>
</dbReference>
<dbReference type="NCBIfam" id="TIGR00398">
    <property type="entry name" value="metG"/>
    <property type="match status" value="1"/>
</dbReference>
<evidence type="ECO:0000256" key="9">
    <source>
        <dbReference type="ARBA" id="ARBA00023146"/>
    </source>
</evidence>
<dbReference type="SUPFAM" id="SSF47323">
    <property type="entry name" value="Anticodon-binding domain of a subclass of class I aminoacyl-tRNA synthetases"/>
    <property type="match status" value="1"/>
</dbReference>
<evidence type="ECO:0000256" key="5">
    <source>
        <dbReference type="ARBA" id="ARBA00022741"/>
    </source>
</evidence>
<keyword evidence="15" id="KW-1185">Reference proteome</keyword>
<dbReference type="GO" id="GO:0005737">
    <property type="term" value="C:cytoplasm"/>
    <property type="evidence" value="ECO:0007669"/>
    <property type="project" value="UniProtKB-SubCell"/>
</dbReference>
<evidence type="ECO:0000256" key="10">
    <source>
        <dbReference type="HAMAP-Rule" id="MF_01228"/>
    </source>
</evidence>
<keyword evidence="5 10" id="KW-0547">Nucleotide-binding</keyword>
<dbReference type="PANTHER" id="PTHR43326">
    <property type="entry name" value="METHIONYL-TRNA SYNTHETASE"/>
    <property type="match status" value="1"/>
</dbReference>
<dbReference type="CDD" id="cd07957">
    <property type="entry name" value="Anticodon_Ia_Met"/>
    <property type="match status" value="1"/>
</dbReference>
<dbReference type="EMBL" id="RXFM01000012">
    <property type="protein sequence ID" value="RST70330.1"/>
    <property type="molecule type" value="Genomic_DNA"/>
</dbReference>
<dbReference type="GO" id="GO:0005524">
    <property type="term" value="F:ATP binding"/>
    <property type="evidence" value="ECO:0007669"/>
    <property type="project" value="UniProtKB-UniRule"/>
</dbReference>
<organism evidence="14 15">
    <name type="scientific">Candidatus Aquarickettsia rohweri</name>
    <dbReference type="NCBI Taxonomy" id="2602574"/>
    <lineage>
        <taxon>Bacteria</taxon>
        <taxon>Pseudomonadati</taxon>
        <taxon>Pseudomonadota</taxon>
        <taxon>Alphaproteobacteria</taxon>
        <taxon>Rickettsiales</taxon>
        <taxon>Candidatus Midichloriaceae</taxon>
        <taxon>Candidatus Aquarickettsia</taxon>
    </lineage>
</organism>
<accession>A0A3R9ZKQ0</accession>
<evidence type="ECO:0000256" key="7">
    <source>
        <dbReference type="ARBA" id="ARBA00022840"/>
    </source>
</evidence>
<evidence type="ECO:0000256" key="1">
    <source>
        <dbReference type="ARBA" id="ARBA00001947"/>
    </source>
</evidence>
<reference evidence="15" key="1">
    <citation type="submission" date="2018-11" db="EMBL/GenBank/DDBJ databases">
        <title>Phylogenetic, genomic, and biogeographic characterization of a novel and ubiquitous marine invertebrate-associated Rickettsiales parasite, Candidatus Marinoinvertebrata rohwerii, gen. nov., sp. nov.</title>
        <authorList>
            <person name="Klinges J.G."/>
            <person name="Rosales S.M."/>
            <person name="Mcminds R."/>
            <person name="Shaver E.C."/>
            <person name="Shantz A."/>
            <person name="Peters E.C."/>
            <person name="Burkepile D.E."/>
            <person name="Silliman B.R."/>
            <person name="Vega Thurber R.L."/>
        </authorList>
    </citation>
    <scope>NUCLEOTIDE SEQUENCE [LARGE SCALE GENOMIC DNA]</scope>
    <source>
        <strain evidence="15">a_cerv_44</strain>
    </source>
</reference>
<sequence>MQKRFYITTPIYYVNDKPHIGHAYTNIVADVIARFKRLDGYDVKFLTGTDEHGQKVEKSALQNSISTQEYVDKIAYNFVKLTEDLNLSNDDFIRTTEKRHKLFVQNIWNKLVENKYIYLDKYSGWYSVRDEAYFAEAELIDGKAPSGASVEWIEEPSYFFRLSSFQDKLLKLYRDYPDFIMPESRKNEVISFVKSGLKDLSISRTSFEWGIKVPNDDKHIMYVWLDALFNYISALSEDDSCFWPAELHIVGKDILRFHTVYWPAFLMAAGIKVPKKIFAHGWWTNNGEKISKSVGNVIDPYEIIDKYNLDYFRYYLLREITLGNDGNFSEDSFVERLNSELVNKIGNLIYRTTSFIFKNCEQKIPNPGKYNNKDQDLLNYAYEQLSIIRKLIDKQDIKQMLEQIVMLSNKANIYIDEEAPWKLKKTDVKRMHTVLYILSEVIRVTAIFLQPFIPGSAKNILDYFNVQLRDFDTISSKYSIKPGLVIDDPVIFFKKIETSLDNGSK</sequence>
<dbReference type="Gene3D" id="3.40.50.620">
    <property type="entry name" value="HUPs"/>
    <property type="match status" value="1"/>
</dbReference>
<evidence type="ECO:0000313" key="14">
    <source>
        <dbReference type="EMBL" id="RST70330.1"/>
    </source>
</evidence>
<comment type="caution">
    <text evidence="10">Lacks conserved residue(s) required for the propagation of feature annotation.</text>
</comment>
<keyword evidence="3 10" id="KW-0436">Ligase</keyword>
<dbReference type="Pfam" id="PF09334">
    <property type="entry name" value="tRNA-synt_1g"/>
    <property type="match status" value="1"/>
</dbReference>
<feature type="short sequence motif" description="'HIGH' region" evidence="10">
    <location>
        <begin position="12"/>
        <end position="22"/>
    </location>
</feature>